<evidence type="ECO:0000256" key="1">
    <source>
        <dbReference type="SAM" id="Phobius"/>
    </source>
</evidence>
<keyword evidence="1" id="KW-1133">Transmembrane helix</keyword>
<protein>
    <submittedName>
        <fullName evidence="2">Uncharacterized protein</fullName>
    </submittedName>
</protein>
<proteinExistence type="predicted"/>
<name>A0A4R7HV94_9ACTN</name>
<dbReference type="AlphaFoldDB" id="A0A4R7HV94"/>
<feature type="transmembrane region" description="Helical" evidence="1">
    <location>
        <begin position="16"/>
        <end position="34"/>
    </location>
</feature>
<organism evidence="2 3">
    <name type="scientific">Ilumatobacter fluminis</name>
    <dbReference type="NCBI Taxonomy" id="467091"/>
    <lineage>
        <taxon>Bacteria</taxon>
        <taxon>Bacillati</taxon>
        <taxon>Actinomycetota</taxon>
        <taxon>Acidimicrobiia</taxon>
        <taxon>Acidimicrobiales</taxon>
        <taxon>Ilumatobacteraceae</taxon>
        <taxon>Ilumatobacter</taxon>
    </lineage>
</organism>
<dbReference type="EMBL" id="SOAU01000001">
    <property type="protein sequence ID" value="TDT14891.1"/>
    <property type="molecule type" value="Genomic_DNA"/>
</dbReference>
<reference evidence="2 3" key="1">
    <citation type="submission" date="2019-03" db="EMBL/GenBank/DDBJ databases">
        <title>Sequencing the genomes of 1000 actinobacteria strains.</title>
        <authorList>
            <person name="Klenk H.-P."/>
        </authorList>
    </citation>
    <scope>NUCLEOTIDE SEQUENCE [LARGE SCALE GENOMIC DNA]</scope>
    <source>
        <strain evidence="2 3">DSM 18936</strain>
    </source>
</reference>
<comment type="caution">
    <text evidence="2">The sequence shown here is derived from an EMBL/GenBank/DDBJ whole genome shotgun (WGS) entry which is preliminary data.</text>
</comment>
<keyword evidence="1" id="KW-0812">Transmembrane</keyword>
<evidence type="ECO:0000313" key="3">
    <source>
        <dbReference type="Proteomes" id="UP000294558"/>
    </source>
</evidence>
<keyword evidence="1" id="KW-0472">Membrane</keyword>
<sequence length="246" mass="26616">MRLGGEGRFDWGRQTLWVGLLALAFFVGAVVWQYTSGPSNGQEVFHVTRGAGSVVDDVSLDRLLGGVAALPADAGVVAYCVNGWYWATDVIADTNVVVASADRYYNAAQAVVDGSFDRELVVAVEDQVFRNELIRPQLEDLSGGLRSRYGDESLAAYLVAVNGPASEATLRRFIVYAASESTSQQRLQFIDLAHRDRDAIRRFMNELGGRSVVRVAAVPETVDVSRDACAPLLAGPADEPPGRPIR</sequence>
<keyword evidence="3" id="KW-1185">Reference proteome</keyword>
<gene>
    <name evidence="2" type="ORF">BDK89_0450</name>
</gene>
<evidence type="ECO:0000313" key="2">
    <source>
        <dbReference type="EMBL" id="TDT14891.1"/>
    </source>
</evidence>
<accession>A0A4R7HV94</accession>
<dbReference type="Proteomes" id="UP000294558">
    <property type="component" value="Unassembled WGS sequence"/>
</dbReference>